<dbReference type="Pfam" id="PF01602">
    <property type="entry name" value="Adaptin_N"/>
    <property type="match status" value="1"/>
</dbReference>
<dbReference type="SUPFAM" id="SSF55711">
    <property type="entry name" value="Subdomain of clathrin and coatomer appendage domain"/>
    <property type="match status" value="1"/>
</dbReference>
<evidence type="ECO:0000256" key="10">
    <source>
        <dbReference type="ARBA" id="ARBA00023329"/>
    </source>
</evidence>
<keyword evidence="9 11" id="KW-0472">Membrane</keyword>
<dbReference type="RefSeq" id="NP_001171865.1">
    <property type="nucleotide sequence ID" value="NM_001184936.1"/>
</dbReference>
<dbReference type="InterPro" id="IPR012295">
    <property type="entry name" value="TBP_dom_sf"/>
</dbReference>
<feature type="domain" description="Coatomer subunit gamma C-terminal" evidence="15">
    <location>
        <begin position="763"/>
        <end position="874"/>
    </location>
</feature>
<evidence type="ECO:0000256" key="9">
    <source>
        <dbReference type="ARBA" id="ARBA00023136"/>
    </source>
</evidence>
<dbReference type="GeneID" id="100368507"/>
<comment type="subunit">
    <text evidence="11">Oligomeric complex.</text>
</comment>
<evidence type="ECO:0000256" key="11">
    <source>
        <dbReference type="PIRNR" id="PIRNR037093"/>
    </source>
</evidence>
<dbReference type="PIRSF" id="PIRSF037093">
    <property type="entry name" value="Coatomer_gamma_subunit"/>
    <property type="match status" value="1"/>
</dbReference>
<gene>
    <name evidence="17" type="primary">Copg2</name>
</gene>
<evidence type="ECO:0000256" key="2">
    <source>
        <dbReference type="ARBA" id="ARBA00010720"/>
    </source>
</evidence>
<keyword evidence="6 11" id="KW-0931">ER-Golgi transport</keyword>
<evidence type="ECO:0000313" key="17">
    <source>
        <dbReference type="RefSeq" id="NP_001171865.1"/>
    </source>
</evidence>
<evidence type="ECO:0000256" key="8">
    <source>
        <dbReference type="ARBA" id="ARBA00023034"/>
    </source>
</evidence>
<dbReference type="InterPro" id="IPR013040">
    <property type="entry name" value="Coatomer_gsu_app_Ig-like_dom"/>
</dbReference>
<comment type="function">
    <text evidence="11">The coatomer is a cytosolic protein complex that binds to dilysine motifs and reversibly associates with Golgi non-clathrin-coated vesicles, which further mediate biosynthetic protein transport from the ER, via the Golgi up to the trans Golgi network. Coatomer complex is required for budding from Golgi membranes, and is essential for the retrograde Golgi-to-ER transport of dilysine-tagged proteins.</text>
</comment>
<evidence type="ECO:0000259" key="14">
    <source>
        <dbReference type="Pfam" id="PF08752"/>
    </source>
</evidence>
<dbReference type="InterPro" id="IPR009028">
    <property type="entry name" value="Coatomer/calthrin_app_sub_C"/>
</dbReference>
<keyword evidence="7 11" id="KW-0653">Protein transport</keyword>
<dbReference type="Pfam" id="PF08752">
    <property type="entry name" value="COP-gamma_platf"/>
    <property type="match status" value="1"/>
</dbReference>
<evidence type="ECO:0000256" key="12">
    <source>
        <dbReference type="SAM" id="MobiDB-lite"/>
    </source>
</evidence>
<dbReference type="InterPro" id="IPR037067">
    <property type="entry name" value="Coatomer_gsu_app_sf"/>
</dbReference>
<dbReference type="Pfam" id="PF16381">
    <property type="entry name" value="Coatomer_g_Cpla"/>
    <property type="match status" value="1"/>
</dbReference>
<evidence type="ECO:0000256" key="6">
    <source>
        <dbReference type="ARBA" id="ARBA00022892"/>
    </source>
</evidence>
<dbReference type="InterPro" id="IPR011989">
    <property type="entry name" value="ARM-like"/>
</dbReference>
<evidence type="ECO:0000256" key="3">
    <source>
        <dbReference type="ARBA" id="ARBA00022448"/>
    </source>
</evidence>
<dbReference type="PANTHER" id="PTHR10261">
    <property type="entry name" value="COATOMER SUBUNIT GAMMA"/>
    <property type="match status" value="1"/>
</dbReference>
<dbReference type="SUPFAM" id="SSF48371">
    <property type="entry name" value="ARM repeat"/>
    <property type="match status" value="1"/>
</dbReference>
<dbReference type="InterPro" id="IPR002553">
    <property type="entry name" value="Clathrin/coatomer_adapt-like_N"/>
</dbReference>
<evidence type="ECO:0000256" key="5">
    <source>
        <dbReference type="ARBA" id="ARBA00022737"/>
    </source>
</evidence>
<dbReference type="InterPro" id="IPR016024">
    <property type="entry name" value="ARM-type_fold"/>
</dbReference>
<comment type="subcellular location">
    <subcellularLocation>
        <location evidence="11">Cytoplasm</location>
    </subcellularLocation>
    <subcellularLocation>
        <location evidence="1 11">Golgi apparatus membrane</location>
        <topology evidence="1 11">Peripheral membrane protein</topology>
        <orientation evidence="1 11">Cytoplasmic side</orientation>
    </subcellularLocation>
    <subcellularLocation>
        <location evidence="11">Cytoplasmic vesicle</location>
        <location evidence="11">COPI-coated vesicle membrane</location>
        <topology evidence="11">Peripheral membrane protein</topology>
        <orientation evidence="11">Cytoplasmic side</orientation>
    </subcellularLocation>
</comment>
<dbReference type="SUPFAM" id="SSF49348">
    <property type="entry name" value="Clathrin adaptor appendage domain"/>
    <property type="match status" value="1"/>
</dbReference>
<feature type="domain" description="Clathrin/coatomer adaptor adaptin-like N-terminal" evidence="13">
    <location>
        <begin position="24"/>
        <end position="541"/>
    </location>
</feature>
<dbReference type="InterPro" id="IPR017106">
    <property type="entry name" value="Coatomer_gsu"/>
</dbReference>
<dbReference type="Gene3D" id="1.25.10.10">
    <property type="entry name" value="Leucine-rich Repeat Variant"/>
    <property type="match status" value="2"/>
</dbReference>
<organism evidence="16 17">
    <name type="scientific">Saccoglossus kowalevskii</name>
    <name type="common">Acorn worm</name>
    <dbReference type="NCBI Taxonomy" id="10224"/>
    <lineage>
        <taxon>Eukaryota</taxon>
        <taxon>Metazoa</taxon>
        <taxon>Hemichordata</taxon>
        <taxon>Enteropneusta</taxon>
        <taxon>Harrimaniidae</taxon>
        <taxon>Saccoglossus</taxon>
    </lineage>
</organism>
<keyword evidence="3 11" id="KW-0813">Transport</keyword>
<protein>
    <recommendedName>
        <fullName evidence="11">Coatomer subunit gamma</fullName>
    </recommendedName>
</protein>
<feature type="domain" description="Coatomer gamma subunit appendage Ig-like subdomain" evidence="14">
    <location>
        <begin position="614"/>
        <end position="760"/>
    </location>
</feature>
<reference evidence="17" key="2">
    <citation type="submission" date="2025-08" db="UniProtKB">
        <authorList>
            <consortium name="RefSeq"/>
        </authorList>
    </citation>
    <scope>IDENTIFICATION</scope>
</reference>
<keyword evidence="5" id="KW-0677">Repeat</keyword>
<evidence type="ECO:0000313" key="16">
    <source>
        <dbReference type="Proteomes" id="UP000694865"/>
    </source>
</evidence>
<proteinExistence type="inferred from homology"/>
<keyword evidence="4 11" id="KW-0963">Cytoplasm</keyword>
<dbReference type="InterPro" id="IPR013041">
    <property type="entry name" value="Clathrin_app_Ig-like_sf"/>
</dbReference>
<dbReference type="InterPro" id="IPR032154">
    <property type="entry name" value="Coatomer_g_Cpla"/>
</dbReference>
<feature type="region of interest" description="Disordered" evidence="12">
    <location>
        <begin position="1"/>
        <end position="22"/>
    </location>
</feature>
<keyword evidence="8 11" id="KW-0333">Golgi apparatus</keyword>
<evidence type="ECO:0000259" key="13">
    <source>
        <dbReference type="Pfam" id="PF01602"/>
    </source>
</evidence>
<dbReference type="Gene3D" id="3.30.310.10">
    <property type="entry name" value="TATA-Binding Protein"/>
    <property type="match status" value="1"/>
</dbReference>
<name>A0ABM0GGZ8_SACKO</name>
<dbReference type="PANTHER" id="PTHR10261:SF0">
    <property type="entry name" value="COATOMER SUBUNIT GAMMA-2"/>
    <property type="match status" value="1"/>
</dbReference>
<evidence type="ECO:0000256" key="7">
    <source>
        <dbReference type="ARBA" id="ARBA00022927"/>
    </source>
</evidence>
<comment type="similarity">
    <text evidence="2 11">Belongs to the COPG family.</text>
</comment>
<evidence type="ECO:0000256" key="1">
    <source>
        <dbReference type="ARBA" id="ARBA00004255"/>
    </source>
</evidence>
<dbReference type="Gene3D" id="2.60.40.1480">
    <property type="entry name" value="Coatomer, gamma subunit, appendage domain"/>
    <property type="match status" value="1"/>
</dbReference>
<keyword evidence="16" id="KW-1185">Reference proteome</keyword>
<sequence length="875" mass="97485">MHMLKRDKKDEEDGSSNPYANLEKSAVLQEARTFNETPINPRRCCHTLTKILYIINAEHEGEHLGTTEATETFFAMTKLFQSNDPTLRRMVYLTIKEMANIAEDVIIVTSSLTKDMTGKEDLFRAAAIRALCKITDSTMLQSIERYMKQAIVDKVHAVSSAALVSSLQLMKTSHDVVKRWVNEATEAVSSDNMMVQYHALGLLYHIRKNDRLAVSKLVSKYTRQSLKSPYAVCLLIRIACKLLEEDGAGHDSPMFDFIESCLRHKSEMVIYEAAHAIVNMHNTTARELAPAVSVLQLFLSSPKPTLRFAATKTLNKVSMTHPAAVTACNLDLENLITDVNRSIATLAITTLLKTGSESSVDRLMKQISSFMSEISDEFKVVVVQAIKSLCMKYPRKHPVMMNFLSSMLRDEGGFDYKKSIVDTIISILEENSEAKEAGLAHLCEFIEDCEHTSLAVRILHLLGREGPRVAQPSKYIRFIYNRVILENAAVRAAAVSSLAKFGANCEDLLPSVLVLLERSLLDSDDEVRDRATLYLSVLKQHQKVLNSAYILNALNVSIVGLERALHHYTTEPSDVAFDIKSVPLETQPITEQKTPGDAMQSKTADKIALSRQDIYSEQLSAIPEFDSLGPLFKSSSMPVELTESELEYSVHCIKHTFSNHIVFQFDCTNTLNDQLLENVTIHMDPSDGFEVVNYVPAQCLKYNTPSTTYTCVKVPDDPLSVTSTLSNTMKFLVKDCDPNTGEPDHDGYEDEYVLEDIEVTVCDHIQRVMKPNFGASWEEIGDDNQIEETFALSAKSLAEAVKNIISFLGMQPCERSDKVAEGRSSHTLYLAGVYRGGHDVLVRSRLALMEGAVTMQITVRSTQLSASEVIASAVG</sequence>
<evidence type="ECO:0000259" key="15">
    <source>
        <dbReference type="Pfam" id="PF16381"/>
    </source>
</evidence>
<keyword evidence="10 11" id="KW-0968">Cytoplasmic vesicle</keyword>
<reference evidence="17" key="1">
    <citation type="journal article" date="2008" name="Biol. Bull.">
        <title>cDNA sequences for transcription factors and signaling proteins of the hemichordate Saccoglossus kowalevskii: efficacy of the expressed sequence tag (EST) approach for evolutionary and developmental studies of a new organism.</title>
        <authorList>
            <person name="Freeman R.M. Jr."/>
            <person name="Wu M."/>
            <person name="Cordonnier-Pratt M.M."/>
            <person name="Pratt L.H."/>
            <person name="Gruber C.E."/>
            <person name="Smith M."/>
            <person name="Lander E.S."/>
            <person name="Stange-Thomann N."/>
            <person name="Lowe C.J."/>
            <person name="Gerhart J."/>
            <person name="Kirschner M."/>
        </authorList>
    </citation>
    <scope>NUCLEOTIDE SEQUENCE</scope>
</reference>
<accession>A0ABM0GGZ8</accession>
<dbReference type="Proteomes" id="UP000694865">
    <property type="component" value="Unplaced"/>
</dbReference>
<evidence type="ECO:0000256" key="4">
    <source>
        <dbReference type="ARBA" id="ARBA00022490"/>
    </source>
</evidence>